<dbReference type="InterPro" id="IPR001279">
    <property type="entry name" value="Metallo-B-lactamas"/>
</dbReference>
<evidence type="ECO:0000313" key="3">
    <source>
        <dbReference type="Proteomes" id="UP001519294"/>
    </source>
</evidence>
<name>A0ABS4SAR9_9BACI</name>
<dbReference type="Pfam" id="PF00753">
    <property type="entry name" value="Lactamase_B"/>
    <property type="match status" value="1"/>
</dbReference>
<evidence type="ECO:0000259" key="1">
    <source>
        <dbReference type="SMART" id="SM00849"/>
    </source>
</evidence>
<protein>
    <submittedName>
        <fullName evidence="2">Phosphoribosyl 1,2-cyclic phosphodiesterase</fullName>
    </submittedName>
</protein>
<dbReference type="InterPro" id="IPR052533">
    <property type="entry name" value="WalJ/YycJ-like"/>
</dbReference>
<dbReference type="Proteomes" id="UP001519294">
    <property type="component" value="Unassembled WGS sequence"/>
</dbReference>
<dbReference type="Gene3D" id="3.60.15.10">
    <property type="entry name" value="Ribonuclease Z/Hydroxyacylglutathione hydrolase-like"/>
    <property type="match status" value="1"/>
</dbReference>
<dbReference type="CDD" id="cd07733">
    <property type="entry name" value="YycJ-like_MBL-fold"/>
    <property type="match status" value="1"/>
</dbReference>
<dbReference type="PANTHER" id="PTHR47619:SF1">
    <property type="entry name" value="EXODEOXYRIBONUCLEASE WALJ"/>
    <property type="match status" value="1"/>
</dbReference>
<dbReference type="InterPro" id="IPR058121">
    <property type="entry name" value="WalJ/YycJ"/>
</dbReference>
<accession>A0ABS4SAR9</accession>
<dbReference type="InterPro" id="IPR036866">
    <property type="entry name" value="RibonucZ/Hydroxyglut_hydro"/>
</dbReference>
<keyword evidence="3" id="KW-1185">Reference proteome</keyword>
<dbReference type="PANTHER" id="PTHR47619">
    <property type="entry name" value="METALLO-HYDROLASE YYCJ-RELATED"/>
    <property type="match status" value="1"/>
</dbReference>
<reference evidence="2 3" key="1">
    <citation type="submission" date="2021-03" db="EMBL/GenBank/DDBJ databases">
        <title>Genomic Encyclopedia of Type Strains, Phase IV (KMG-IV): sequencing the most valuable type-strain genomes for metagenomic binning, comparative biology and taxonomic classification.</title>
        <authorList>
            <person name="Goeker M."/>
        </authorList>
    </citation>
    <scope>NUCLEOTIDE SEQUENCE [LARGE SCALE GENOMIC DNA]</scope>
    <source>
        <strain evidence="2 3">DSM 25790</strain>
    </source>
</reference>
<organism evidence="2 3">
    <name type="scientific">Virgibacillus alimentarius</name>
    <dbReference type="NCBI Taxonomy" id="698769"/>
    <lineage>
        <taxon>Bacteria</taxon>
        <taxon>Bacillati</taxon>
        <taxon>Bacillota</taxon>
        <taxon>Bacilli</taxon>
        <taxon>Bacillales</taxon>
        <taxon>Bacillaceae</taxon>
        <taxon>Virgibacillus</taxon>
    </lineage>
</organism>
<dbReference type="SUPFAM" id="SSF56281">
    <property type="entry name" value="Metallo-hydrolase/oxidoreductase"/>
    <property type="match status" value="1"/>
</dbReference>
<evidence type="ECO:0000313" key="2">
    <source>
        <dbReference type="EMBL" id="MBP2257467.1"/>
    </source>
</evidence>
<dbReference type="RefSeq" id="WP_029265850.1">
    <property type="nucleotide sequence ID" value="NZ_JAGIKX010000009.1"/>
</dbReference>
<dbReference type="EMBL" id="JAGIKX010000009">
    <property type="protein sequence ID" value="MBP2257467.1"/>
    <property type="molecule type" value="Genomic_DNA"/>
</dbReference>
<sequence>MTFQFSVLASGSTGNAFYIESDQTKLLVDAGLSGKKIDQLLNEVNVDPKTLNGILVTHEHADHIKGLGIVARKYNLPIFANEKTWKAMENSIGKLSVDQKFHFGMETVETFGDMDVESFGVSHDAAEPMFYTFHKNNKKVALVTDLGYVSERIKKTVENADAYIFEANHDVSMLRMGRYPWNVKRRILGDTGHISNEDSGLALSDIIGNQTKRIYLAHLSQDNNMKDLARMSVDQILKERGINVDLFDTDPKTPTAMYNVATEKYLSV</sequence>
<gene>
    <name evidence="2" type="ORF">J2Z81_001415</name>
</gene>
<comment type="caution">
    <text evidence="2">The sequence shown here is derived from an EMBL/GenBank/DDBJ whole genome shotgun (WGS) entry which is preliminary data.</text>
</comment>
<proteinExistence type="predicted"/>
<dbReference type="SMART" id="SM00849">
    <property type="entry name" value="Lactamase_B"/>
    <property type="match status" value="1"/>
</dbReference>
<feature type="domain" description="Metallo-beta-lactamase" evidence="1">
    <location>
        <begin position="13"/>
        <end position="218"/>
    </location>
</feature>